<keyword evidence="4" id="KW-0378">Hydrolase</keyword>
<evidence type="ECO:0000256" key="3">
    <source>
        <dbReference type="ARBA" id="ARBA00022722"/>
    </source>
</evidence>
<dbReference type="GO" id="GO:0005829">
    <property type="term" value="C:cytosol"/>
    <property type="evidence" value="ECO:0007669"/>
    <property type="project" value="TreeGrafter"/>
</dbReference>
<evidence type="ECO:0000256" key="2">
    <source>
        <dbReference type="ARBA" id="ARBA00022517"/>
    </source>
</evidence>
<evidence type="ECO:0000256" key="1">
    <source>
        <dbReference type="ARBA" id="ARBA00022490"/>
    </source>
</evidence>
<dbReference type="GO" id="GO:0016787">
    <property type="term" value="F:hydrolase activity"/>
    <property type="evidence" value="ECO:0007669"/>
    <property type="project" value="UniProtKB-KW"/>
</dbReference>
<dbReference type="PANTHER" id="PTHR33317:SF4">
    <property type="entry name" value="POLYNUCLEOTIDYL TRANSFERASE, RIBONUCLEASE H-LIKE SUPERFAMILY PROTEIN"/>
    <property type="match status" value="1"/>
</dbReference>
<dbReference type="CDD" id="cd16964">
    <property type="entry name" value="YqgF"/>
    <property type="match status" value="1"/>
</dbReference>
<dbReference type="HAMAP" id="MF_00651">
    <property type="entry name" value="Nuclease_YqgF"/>
    <property type="match status" value="1"/>
</dbReference>
<feature type="domain" description="YqgF/RNase H-like" evidence="5">
    <location>
        <begin position="19"/>
        <end position="126"/>
    </location>
</feature>
<dbReference type="EMBL" id="UOEA01000014">
    <property type="protein sequence ID" value="VAV82366.1"/>
    <property type="molecule type" value="Genomic_DNA"/>
</dbReference>
<dbReference type="Gene3D" id="3.30.420.140">
    <property type="entry name" value="YqgF/RNase H-like domain"/>
    <property type="match status" value="1"/>
</dbReference>
<dbReference type="InterPro" id="IPR012337">
    <property type="entry name" value="RNaseH-like_sf"/>
</dbReference>
<dbReference type="InterPro" id="IPR006641">
    <property type="entry name" value="YqgF/RNaseH-like_dom"/>
</dbReference>
<evidence type="ECO:0000259" key="5">
    <source>
        <dbReference type="SMART" id="SM00732"/>
    </source>
</evidence>
<gene>
    <name evidence="6" type="ORF">MNBD_DELTA01-79</name>
</gene>
<dbReference type="InterPro" id="IPR005227">
    <property type="entry name" value="YqgF"/>
</dbReference>
<proteinExistence type="inferred from homology"/>
<name>A0A3B0QZA0_9ZZZZ</name>
<keyword evidence="3" id="KW-0540">Nuclease</keyword>
<evidence type="ECO:0000313" key="6">
    <source>
        <dbReference type="EMBL" id="VAV82366.1"/>
    </source>
</evidence>
<accession>A0A3B0QZA0</accession>
<keyword evidence="2" id="KW-0690">Ribosome biogenesis</keyword>
<dbReference type="SUPFAM" id="SSF53098">
    <property type="entry name" value="Ribonuclease H-like"/>
    <property type="match status" value="1"/>
</dbReference>
<keyword evidence="1" id="KW-0963">Cytoplasm</keyword>
<dbReference type="SMART" id="SM00732">
    <property type="entry name" value="YqgFc"/>
    <property type="match status" value="1"/>
</dbReference>
<protein>
    <submittedName>
        <fullName evidence="6">Pre-16S rRNA nuclease Yqg</fullName>
    </submittedName>
</protein>
<dbReference type="GO" id="GO:0004518">
    <property type="term" value="F:nuclease activity"/>
    <property type="evidence" value="ECO:0007669"/>
    <property type="project" value="UniProtKB-KW"/>
</dbReference>
<reference evidence="6" key="1">
    <citation type="submission" date="2018-06" db="EMBL/GenBank/DDBJ databases">
        <authorList>
            <person name="Zhirakovskaya E."/>
        </authorList>
    </citation>
    <scope>NUCLEOTIDE SEQUENCE</scope>
</reference>
<dbReference type="AlphaFoldDB" id="A0A3B0QZA0"/>
<dbReference type="GO" id="GO:0000967">
    <property type="term" value="P:rRNA 5'-end processing"/>
    <property type="evidence" value="ECO:0007669"/>
    <property type="project" value="TreeGrafter"/>
</dbReference>
<evidence type="ECO:0000256" key="4">
    <source>
        <dbReference type="ARBA" id="ARBA00022801"/>
    </source>
</evidence>
<dbReference type="PANTHER" id="PTHR33317">
    <property type="entry name" value="POLYNUCLEOTIDYL TRANSFERASE, RIBONUCLEASE H-LIKE SUPERFAMILY PROTEIN"/>
    <property type="match status" value="1"/>
</dbReference>
<organism evidence="6">
    <name type="scientific">hydrothermal vent metagenome</name>
    <dbReference type="NCBI Taxonomy" id="652676"/>
    <lineage>
        <taxon>unclassified sequences</taxon>
        <taxon>metagenomes</taxon>
        <taxon>ecological metagenomes</taxon>
    </lineage>
</organism>
<dbReference type="InterPro" id="IPR037027">
    <property type="entry name" value="YqgF/RNaseH-like_dom_sf"/>
</dbReference>
<dbReference type="Pfam" id="PF03652">
    <property type="entry name" value="RuvX"/>
    <property type="match status" value="1"/>
</dbReference>
<dbReference type="NCBIfam" id="TIGR00250">
    <property type="entry name" value="RNAse_H_YqgF"/>
    <property type="match status" value="1"/>
</dbReference>
<sequence>MKSLLIKAILYAMLKTGEKRVLGLDIGKRRIGLAITDECFLTAQPLKVIKRSSLRDDLAEIIEEVVKNNAGRIVVGMPYEMNGTEGPAAGYTRRFTSALEAALKAEPATGQVDIEFWDERFSTVAVERVLIEGDARRSKRKQVVDKLAAAYILQGWLDGRQNREED</sequence>